<dbReference type="HAMAP" id="MF_01895">
    <property type="entry name" value="RNase_R"/>
    <property type="match status" value="1"/>
</dbReference>
<comment type="similarity">
    <text evidence="7">Belongs to the RNR ribonuclease family. RNase R subfamily.</text>
</comment>
<dbReference type="InterPro" id="IPR022966">
    <property type="entry name" value="RNase_II/R_CS"/>
</dbReference>
<dbReference type="EC" id="3.1.13.1" evidence="7"/>
<keyword evidence="4 7" id="KW-0378">Hydrolase</keyword>
<keyword evidence="2 7" id="KW-0963">Cytoplasm</keyword>
<dbReference type="Pfam" id="PF00773">
    <property type="entry name" value="RNB"/>
    <property type="match status" value="1"/>
</dbReference>
<evidence type="ECO:0000256" key="6">
    <source>
        <dbReference type="ARBA" id="ARBA00022884"/>
    </source>
</evidence>
<keyword evidence="3 7" id="KW-0540">Nuclease</keyword>
<dbReference type="Pfam" id="PF17876">
    <property type="entry name" value="CSD2"/>
    <property type="match status" value="1"/>
</dbReference>
<dbReference type="InterPro" id="IPR011805">
    <property type="entry name" value="RNase_R"/>
</dbReference>
<evidence type="ECO:0000256" key="3">
    <source>
        <dbReference type="ARBA" id="ARBA00022722"/>
    </source>
</evidence>
<evidence type="ECO:0000259" key="8">
    <source>
        <dbReference type="PROSITE" id="PS50126"/>
    </source>
</evidence>
<proteinExistence type="inferred from homology"/>
<protein>
    <recommendedName>
        <fullName evidence="7">Ribonuclease R</fullName>
        <shortName evidence="7">RNase R</shortName>
        <ecNumber evidence="7">3.1.13.1</ecNumber>
    </recommendedName>
</protein>
<reference evidence="9 10" key="1">
    <citation type="journal article" date="2016" name="Nat. Commun.">
        <title>Thousands of microbial genomes shed light on interconnected biogeochemical processes in an aquifer system.</title>
        <authorList>
            <person name="Anantharaman K."/>
            <person name="Brown C.T."/>
            <person name="Hug L.A."/>
            <person name="Sharon I."/>
            <person name="Castelle C.J."/>
            <person name="Probst A.J."/>
            <person name="Thomas B.C."/>
            <person name="Singh A."/>
            <person name="Wilkins M.J."/>
            <person name="Karaoz U."/>
            <person name="Brodie E.L."/>
            <person name="Williams K.H."/>
            <person name="Hubbard S.S."/>
            <person name="Banfield J.F."/>
        </authorList>
    </citation>
    <scope>NUCLEOTIDE SEQUENCE [LARGE SCALE GENOMIC DNA]</scope>
</reference>
<accession>A0A1F4XNW8</accession>
<dbReference type="Proteomes" id="UP000177564">
    <property type="component" value="Unassembled WGS sequence"/>
</dbReference>
<dbReference type="PROSITE" id="PS01175">
    <property type="entry name" value="RIBONUCLEASE_II"/>
    <property type="match status" value="1"/>
</dbReference>
<gene>
    <name evidence="7" type="primary">rnr</name>
    <name evidence="9" type="ORF">A3D68_00475</name>
</gene>
<dbReference type="AlphaFoldDB" id="A0A1F4XNW8"/>
<dbReference type="InterPro" id="IPR012340">
    <property type="entry name" value="NA-bd_OB-fold"/>
</dbReference>
<dbReference type="GO" id="GO:0006402">
    <property type="term" value="P:mRNA catabolic process"/>
    <property type="evidence" value="ECO:0007669"/>
    <property type="project" value="TreeGrafter"/>
</dbReference>
<evidence type="ECO:0000256" key="1">
    <source>
        <dbReference type="ARBA" id="ARBA00001849"/>
    </source>
</evidence>
<dbReference type="InterPro" id="IPR040476">
    <property type="entry name" value="CSD2"/>
</dbReference>
<dbReference type="InterPro" id="IPR003029">
    <property type="entry name" value="S1_domain"/>
</dbReference>
<evidence type="ECO:0000313" key="10">
    <source>
        <dbReference type="Proteomes" id="UP000177564"/>
    </source>
</evidence>
<dbReference type="PANTHER" id="PTHR23355:SF9">
    <property type="entry name" value="DIS3-LIKE EXONUCLEASE 2"/>
    <property type="match status" value="1"/>
</dbReference>
<dbReference type="GO" id="GO:0005829">
    <property type="term" value="C:cytosol"/>
    <property type="evidence" value="ECO:0007669"/>
    <property type="project" value="TreeGrafter"/>
</dbReference>
<dbReference type="GO" id="GO:0008859">
    <property type="term" value="F:exoribonuclease II activity"/>
    <property type="evidence" value="ECO:0007669"/>
    <property type="project" value="UniProtKB-UniRule"/>
</dbReference>
<dbReference type="SUPFAM" id="SSF50249">
    <property type="entry name" value="Nucleic acid-binding proteins"/>
    <property type="match status" value="3"/>
</dbReference>
<dbReference type="Gene3D" id="2.40.50.140">
    <property type="entry name" value="Nucleic acid-binding proteins"/>
    <property type="match status" value="1"/>
</dbReference>
<dbReference type="CDD" id="cd04471">
    <property type="entry name" value="S1_RNase_R"/>
    <property type="match status" value="1"/>
</dbReference>
<comment type="caution">
    <text evidence="9">The sequence shown here is derived from an EMBL/GenBank/DDBJ whole genome shotgun (WGS) entry which is preliminary data.</text>
</comment>
<keyword evidence="6 7" id="KW-0694">RNA-binding</keyword>
<dbReference type="NCBIfam" id="TIGR02063">
    <property type="entry name" value="RNase_R"/>
    <property type="match status" value="1"/>
</dbReference>
<comment type="catalytic activity">
    <reaction evidence="1 7">
        <text>Exonucleolytic cleavage in the 3'- to 5'-direction to yield nucleoside 5'-phosphates.</text>
        <dbReference type="EC" id="3.1.13.1"/>
    </reaction>
</comment>
<dbReference type="PANTHER" id="PTHR23355">
    <property type="entry name" value="RIBONUCLEASE"/>
    <property type="match status" value="1"/>
</dbReference>
<dbReference type="SMART" id="SM00955">
    <property type="entry name" value="RNB"/>
    <property type="match status" value="1"/>
</dbReference>
<evidence type="ECO:0000256" key="2">
    <source>
        <dbReference type="ARBA" id="ARBA00022490"/>
    </source>
</evidence>
<evidence type="ECO:0000256" key="7">
    <source>
        <dbReference type="HAMAP-Rule" id="MF_01895"/>
    </source>
</evidence>
<dbReference type="STRING" id="1797240.A3D68_00475"/>
<dbReference type="Pfam" id="PF00575">
    <property type="entry name" value="S1"/>
    <property type="match status" value="1"/>
</dbReference>
<dbReference type="GO" id="GO:0003723">
    <property type="term" value="F:RNA binding"/>
    <property type="evidence" value="ECO:0007669"/>
    <property type="project" value="UniProtKB-UniRule"/>
</dbReference>
<comment type="subcellular location">
    <subcellularLocation>
        <location evidence="7">Cytoplasm</location>
    </subcellularLocation>
</comment>
<comment type="function">
    <text evidence="7">3'-5' exoribonuclease that releases 5'-nucleoside monophosphates and is involved in maturation of structured RNAs.</text>
</comment>
<organism evidence="9 10">
    <name type="scientific">Candidatus Adlerbacteria bacterium RIFCSPHIGHO2_02_FULL_52_17</name>
    <dbReference type="NCBI Taxonomy" id="1797240"/>
    <lineage>
        <taxon>Bacteria</taxon>
        <taxon>Candidatus Adleribacteriota</taxon>
    </lineage>
</organism>
<dbReference type="InterPro" id="IPR001900">
    <property type="entry name" value="RNase_II/R"/>
</dbReference>
<dbReference type="PROSITE" id="PS50126">
    <property type="entry name" value="S1"/>
    <property type="match status" value="1"/>
</dbReference>
<keyword evidence="5 7" id="KW-0269">Exonuclease</keyword>
<evidence type="ECO:0000256" key="4">
    <source>
        <dbReference type="ARBA" id="ARBA00022801"/>
    </source>
</evidence>
<evidence type="ECO:0000313" key="9">
    <source>
        <dbReference type="EMBL" id="OGC83330.1"/>
    </source>
</evidence>
<sequence>MTHHKDSSEKKNVSGIIEITRRGAGYVPFVAKTAKSKTLEDIEVRTEDLSGALNGDEVEVEVLGLLPRPKGVVVRVVARAKEYFVCTLRPLRHTQGKQAEGTHELVAVPDDKKFYRPIQLEKVPPYAEGEKVLVRLLSFDGKNDPLGSVTEHLGRAGEHRVEMNAIVLEKGFATRFPEAVLKEAQEIERTHEKTIQDEARVRTDFRETPTITIDPMDAKDFDDALSFVALQDGTFEVGVHIADVTHFVRPGMALEEEVIKRGTSVYLVDSTIPMLPFELSAGVCSLKPGEDRLAFSAIFRLNGQGKVLSRRFEKTIIRSHKRFTYEEAQAVLDTGKGPFAVELGTMRHLARTLRKGREQKGAIDFGDNEVRFTLDENGKPLSVVRKERLETMQLIEEFMLLANRAVAEHIHELASKVPEKRMVFLYRIHDVPKEDRIEELATFVRAIGYEFGQHKKTPNAKDIANLLKDIAGKPEEHLIRTATLRSMAKAIYSTKNIGHFGLAFEYYTHFTSPIRRYPDMLAHRILASHRSGAPIQRMEFADLEKKCIAASLSEAKAVDAERESIRYKQVEYMSTKIGQVFDAVISGVTDWGLYVEEKESASEGLVRIATLGKEFYRHDPKKYAIVGERTKTKYTLGDRVKVKLVAADLSARTLDFELM</sequence>
<name>A0A1F4XNW8_9BACT</name>
<evidence type="ECO:0000256" key="5">
    <source>
        <dbReference type="ARBA" id="ARBA00022839"/>
    </source>
</evidence>
<dbReference type="NCBIfam" id="TIGR00358">
    <property type="entry name" value="3_prime_RNase"/>
    <property type="match status" value="1"/>
</dbReference>
<dbReference type="InterPro" id="IPR050180">
    <property type="entry name" value="RNR_Ribonuclease"/>
</dbReference>
<feature type="domain" description="S1 motif" evidence="8">
    <location>
        <begin position="578"/>
        <end position="659"/>
    </location>
</feature>
<dbReference type="EMBL" id="MEWU01000023">
    <property type="protein sequence ID" value="OGC83330.1"/>
    <property type="molecule type" value="Genomic_DNA"/>
</dbReference>
<dbReference type="InterPro" id="IPR004476">
    <property type="entry name" value="RNase_II/RNase_R"/>
</dbReference>